<dbReference type="Proteomes" id="UP000235034">
    <property type="component" value="Unassembled WGS sequence"/>
</dbReference>
<organism evidence="4 5">
    <name type="scientific">Bifidobacterium parmae</name>
    <dbReference type="NCBI Taxonomy" id="361854"/>
    <lineage>
        <taxon>Bacteria</taxon>
        <taxon>Bacillati</taxon>
        <taxon>Actinomycetota</taxon>
        <taxon>Actinomycetes</taxon>
        <taxon>Bifidobacteriales</taxon>
        <taxon>Bifidobacteriaceae</taxon>
        <taxon>Bifidobacterium</taxon>
    </lineage>
</organism>
<dbReference type="Pfam" id="PF00465">
    <property type="entry name" value="Fe-ADH"/>
    <property type="match status" value="1"/>
</dbReference>
<evidence type="ECO:0000313" key="4">
    <source>
        <dbReference type="EMBL" id="PLS29353.1"/>
    </source>
</evidence>
<dbReference type="PANTHER" id="PTHR43633:SF1">
    <property type="entry name" value="ALCOHOL DEHYDROGENASE YQHD"/>
    <property type="match status" value="1"/>
</dbReference>
<dbReference type="InterPro" id="IPR044731">
    <property type="entry name" value="BDH-like"/>
</dbReference>
<dbReference type="EMBL" id="NMWT01000005">
    <property type="protein sequence ID" value="PLS29353.1"/>
    <property type="molecule type" value="Genomic_DNA"/>
</dbReference>
<dbReference type="RefSeq" id="WP_165784819.1">
    <property type="nucleotide sequence ID" value="NZ_NMWT01000005.1"/>
</dbReference>
<keyword evidence="1" id="KW-0560">Oxidoreductase</keyword>
<dbReference type="FunFam" id="3.40.50.1970:FF:000003">
    <property type="entry name" value="Alcohol dehydrogenase, iron-containing"/>
    <property type="match status" value="1"/>
</dbReference>
<comment type="caution">
    <text evidence="4">The sequence shown here is derived from an EMBL/GenBank/DDBJ whole genome shotgun (WGS) entry which is preliminary data.</text>
</comment>
<dbReference type="InterPro" id="IPR056798">
    <property type="entry name" value="ADH_Fe_C"/>
</dbReference>
<evidence type="ECO:0000259" key="2">
    <source>
        <dbReference type="Pfam" id="PF00465"/>
    </source>
</evidence>
<dbReference type="PANTHER" id="PTHR43633">
    <property type="entry name" value="ALCOHOL DEHYDROGENASE YQHD"/>
    <property type="match status" value="1"/>
</dbReference>
<dbReference type="GO" id="GO:0005829">
    <property type="term" value="C:cytosol"/>
    <property type="evidence" value="ECO:0007669"/>
    <property type="project" value="TreeGrafter"/>
</dbReference>
<evidence type="ECO:0000259" key="3">
    <source>
        <dbReference type="Pfam" id="PF25137"/>
    </source>
</evidence>
<keyword evidence="5" id="KW-1185">Reference proteome</keyword>
<dbReference type="CDD" id="cd08187">
    <property type="entry name" value="BDH"/>
    <property type="match status" value="1"/>
</dbReference>
<proteinExistence type="predicted"/>
<reference evidence="4 5" key="1">
    <citation type="submission" date="2017-07" db="EMBL/GenBank/DDBJ databases">
        <title>Bifidobacterium novel species.</title>
        <authorList>
            <person name="Lugli G.A."/>
            <person name="Milani C."/>
            <person name="Duranti S."/>
            <person name="Mangifesta M."/>
        </authorList>
    </citation>
    <scope>NUCLEOTIDE SEQUENCE [LARGE SCALE GENOMIC DNA]</scope>
    <source>
        <strain evidence="4 5">77</strain>
    </source>
</reference>
<dbReference type="AlphaFoldDB" id="A0A2N5J588"/>
<dbReference type="GO" id="GO:0008106">
    <property type="term" value="F:alcohol dehydrogenase (NADP+) activity"/>
    <property type="evidence" value="ECO:0007669"/>
    <property type="project" value="TreeGrafter"/>
</dbReference>
<feature type="domain" description="Alcohol dehydrogenase iron-type/glycerol dehydrogenase GldA" evidence="2">
    <location>
        <begin position="11"/>
        <end position="182"/>
    </location>
</feature>
<dbReference type="Pfam" id="PF25137">
    <property type="entry name" value="ADH_Fe_C"/>
    <property type="match status" value="1"/>
</dbReference>
<dbReference type="Gene3D" id="3.40.50.1970">
    <property type="match status" value="1"/>
</dbReference>
<gene>
    <name evidence="4" type="ORF">Uis4E_0549</name>
</gene>
<dbReference type="SUPFAM" id="SSF56796">
    <property type="entry name" value="Dehydroquinate synthase-like"/>
    <property type="match status" value="1"/>
</dbReference>
<dbReference type="Gene3D" id="1.20.1090.10">
    <property type="entry name" value="Dehydroquinate synthase-like - alpha domain"/>
    <property type="match status" value="1"/>
</dbReference>
<name>A0A2N5J588_9BIFI</name>
<protein>
    <submittedName>
        <fullName evidence="4">Iron-containing alcohol dehydrogenase</fullName>
    </submittedName>
</protein>
<evidence type="ECO:0000313" key="5">
    <source>
        <dbReference type="Proteomes" id="UP000235034"/>
    </source>
</evidence>
<dbReference type="InterPro" id="IPR001670">
    <property type="entry name" value="ADH_Fe/GldA"/>
</dbReference>
<evidence type="ECO:0000256" key="1">
    <source>
        <dbReference type="ARBA" id="ARBA00023002"/>
    </source>
</evidence>
<dbReference type="GO" id="GO:1990002">
    <property type="term" value="F:methylglyoxal reductase (NADPH) (acetol producing) activity"/>
    <property type="evidence" value="ECO:0007669"/>
    <property type="project" value="TreeGrafter"/>
</dbReference>
<feature type="domain" description="Fe-containing alcohol dehydrogenase-like C-terminal" evidence="3">
    <location>
        <begin position="195"/>
        <end position="392"/>
    </location>
</feature>
<dbReference type="GO" id="GO:0046872">
    <property type="term" value="F:metal ion binding"/>
    <property type="evidence" value="ECO:0007669"/>
    <property type="project" value="InterPro"/>
</dbReference>
<dbReference type="GO" id="GO:1990362">
    <property type="term" value="F:butanol dehydrogenase (NAD+) activity"/>
    <property type="evidence" value="ECO:0007669"/>
    <property type="project" value="InterPro"/>
</dbReference>
<sequence length="392" mass="42068">MTNYEVRANIRVVFGDGALNELPTLLERHHPKSILLVSSGDYVDDLGIGDAVRQAADSLGATLIEDRGVVPNPRLEHVRELIETAKAHNVDFLLAAGGGSAVDTAKSVAIGLAAPEGTDVWDYFTVGHAVEQVPTLKVGVINTLPGTGSEVGRSAVLTNLATKEKFGVEANNLRPVFTIVDPAFSRTVPQHFQAAAIADEIAHLIETYTADDTDVDITDRLLEGALAGALTNAAKYADDPADDNARKQLHQISLYQHYLNFDRNSDWAGHPIEHVISGDYDLLHGEGLAIVTVAWLRFIAAHKPTKLVQLVSRLYHVDAVTFSEEQVVRGFADHLEALYGRLGLPTKLSAYGIGQEGVDIVAAKVTAGGARTVGNYYALSQEDVRALLSAAL</sequence>
<accession>A0A2N5J588</accession>